<gene>
    <name evidence="3" type="ORF">FLT43_26710</name>
    <name evidence="2" type="ORF">M5W83_04755</name>
</gene>
<dbReference type="Proteomes" id="UP000315377">
    <property type="component" value="Chromosome"/>
</dbReference>
<keyword evidence="5" id="KW-1185">Reference proteome</keyword>
<evidence type="ECO:0000313" key="3">
    <source>
        <dbReference type="EMBL" id="QDM46649.1"/>
    </source>
</evidence>
<dbReference type="EMBL" id="CP041405">
    <property type="protein sequence ID" value="QDM46649.1"/>
    <property type="molecule type" value="Genomic_DNA"/>
</dbReference>
<dbReference type="RefSeq" id="WP_087442934.1">
    <property type="nucleotide sequence ID" value="NZ_CABMNB010000029.1"/>
</dbReference>
<dbReference type="Pfam" id="PF14399">
    <property type="entry name" value="BtrH_N"/>
    <property type="match status" value="1"/>
</dbReference>
<dbReference type="AlphaFoldDB" id="A0AAP9DYM2"/>
<dbReference type="Proteomes" id="UP001209276">
    <property type="component" value="Unassembled WGS sequence"/>
</dbReference>
<dbReference type="GeneID" id="76999556"/>
<evidence type="ECO:0000313" key="4">
    <source>
        <dbReference type="Proteomes" id="UP000315377"/>
    </source>
</evidence>
<evidence type="ECO:0000259" key="1">
    <source>
        <dbReference type="Pfam" id="PF14399"/>
    </source>
</evidence>
<accession>A0AAP9DYM2</accession>
<dbReference type="EMBL" id="JAMDMM010000012">
    <property type="protein sequence ID" value="MCY9606470.1"/>
    <property type="molecule type" value="Genomic_DNA"/>
</dbReference>
<name>A0AAP9DYM2_PANTH</name>
<evidence type="ECO:0000313" key="2">
    <source>
        <dbReference type="EMBL" id="MCY9606470.1"/>
    </source>
</evidence>
<organism evidence="3 4">
    <name type="scientific">Paenibacillus thiaminolyticus</name>
    <name type="common">Bacillus thiaminolyticus</name>
    <dbReference type="NCBI Taxonomy" id="49283"/>
    <lineage>
        <taxon>Bacteria</taxon>
        <taxon>Bacillati</taxon>
        <taxon>Bacillota</taxon>
        <taxon>Bacilli</taxon>
        <taxon>Bacillales</taxon>
        <taxon>Paenibacillaceae</taxon>
        <taxon>Paenibacillus</taxon>
    </lineage>
</organism>
<reference evidence="3 4" key="1">
    <citation type="submission" date="2019-07" db="EMBL/GenBank/DDBJ databases">
        <title>Paenibacillus thiaminolyticus NRRL B-4156.</title>
        <authorList>
            <person name="Hehnly C."/>
            <person name="Zhang L."/>
        </authorList>
    </citation>
    <scope>NUCLEOTIDE SEQUENCE [LARGE SCALE GENOMIC DNA]</scope>
    <source>
        <strain evidence="3 4">NRRL B-4156</strain>
    </source>
</reference>
<evidence type="ECO:0000313" key="5">
    <source>
        <dbReference type="Proteomes" id="UP001209276"/>
    </source>
</evidence>
<dbReference type="InterPro" id="IPR026935">
    <property type="entry name" value="BtrH_N"/>
</dbReference>
<sequence>MANKHCYYYVISELCQLRNIALEQMDIFHLLGGHTFAVKKERDEPFPLLNIKGSVIDDELFRICTGLSIEKKLLINYEEAIKVIMTRIGENDLQTVCTNCFFLPYDSVNYKKNIGSHFIMLRSYDSANDQFTLSDHKYDHALLSGEDLKLAMDNVKEYKNCLLDLHIETEYSCKQMKDSVREVIKTNAAKILSTLQHQFNVLKMEIENINSLDSFYRSFSYFELLKSIKNPNGPIISKHYLVRSLPGNKPDLQNIISECIQLWERLCVDIYKNYTHDSPILLDGQLDNLYQREMDMNKQIIEVVRR</sequence>
<feature type="domain" description="Butirosin biosynthesis protein H N-terminal" evidence="1">
    <location>
        <begin position="5"/>
        <end position="136"/>
    </location>
</feature>
<protein>
    <submittedName>
        <fullName evidence="2">BtrH N-terminal domain-containing protein</fullName>
    </submittedName>
</protein>
<proteinExistence type="predicted"/>
<reference evidence="2 5" key="2">
    <citation type="submission" date="2022-05" db="EMBL/GenBank/DDBJ databases">
        <title>Genome Sequencing of Bee-Associated Microbes.</title>
        <authorList>
            <person name="Dunlap C."/>
        </authorList>
    </citation>
    <scope>NUCLEOTIDE SEQUENCE [LARGE SCALE GENOMIC DNA]</scope>
    <source>
        <strain evidence="2 5">NRRL B-14613</strain>
    </source>
</reference>